<organism evidence="2 3">
    <name type="scientific">Dryococelus australis</name>
    <dbReference type="NCBI Taxonomy" id="614101"/>
    <lineage>
        <taxon>Eukaryota</taxon>
        <taxon>Metazoa</taxon>
        <taxon>Ecdysozoa</taxon>
        <taxon>Arthropoda</taxon>
        <taxon>Hexapoda</taxon>
        <taxon>Insecta</taxon>
        <taxon>Pterygota</taxon>
        <taxon>Neoptera</taxon>
        <taxon>Polyneoptera</taxon>
        <taxon>Phasmatodea</taxon>
        <taxon>Verophasmatodea</taxon>
        <taxon>Anareolatae</taxon>
        <taxon>Phasmatidae</taxon>
        <taxon>Eurycanthinae</taxon>
        <taxon>Dryococelus</taxon>
    </lineage>
</organism>
<evidence type="ECO:0000313" key="2">
    <source>
        <dbReference type="EMBL" id="KAJ8877666.1"/>
    </source>
</evidence>
<evidence type="ECO:0000256" key="1">
    <source>
        <dbReference type="SAM" id="MobiDB-lite"/>
    </source>
</evidence>
<name>A0ABQ9H040_9NEOP</name>
<comment type="caution">
    <text evidence="2">The sequence shown here is derived from an EMBL/GenBank/DDBJ whole genome shotgun (WGS) entry which is preliminary data.</text>
</comment>
<accession>A0ABQ9H040</accession>
<sequence>MGTRPPGSILVTDRFSTTKISLPLKLIRKNKLVGQPLTFPQHTNSTIHNVTKPSTPVRDLTPCEKDLEDADPSGYFSVKTSNHVSPKYIWPIPQPKRKLTNKGPNKEDIGSAKKCSKGDEHTSVKQDKRKNMLKKIIKRKLILPAEESDEELNIDSEESLPEIEIGVPRPDNDDAVCIFPAEESDEEFNIDSEESLPEIEIGVPRPDNDDAVCIFPAEESDEELNIDSEESLPEIEIGFPRPGNDDAVCIFCDGVFSGDRGCELWVQCMNCGYNL</sequence>
<evidence type="ECO:0000313" key="3">
    <source>
        <dbReference type="Proteomes" id="UP001159363"/>
    </source>
</evidence>
<protein>
    <submittedName>
        <fullName evidence="2">Uncharacterized protein</fullName>
    </submittedName>
</protein>
<reference evidence="2 3" key="1">
    <citation type="submission" date="2023-02" db="EMBL/GenBank/DDBJ databases">
        <title>LHISI_Scaffold_Assembly.</title>
        <authorList>
            <person name="Stuart O.P."/>
            <person name="Cleave R."/>
            <person name="Magrath M.J.L."/>
            <person name="Mikheyev A.S."/>
        </authorList>
    </citation>
    <scope>NUCLEOTIDE SEQUENCE [LARGE SCALE GENOMIC DNA]</scope>
    <source>
        <strain evidence="2">Daus_M_001</strain>
        <tissue evidence="2">Leg muscle</tissue>
    </source>
</reference>
<feature type="region of interest" description="Disordered" evidence="1">
    <location>
        <begin position="93"/>
        <end position="127"/>
    </location>
</feature>
<dbReference type="Proteomes" id="UP001159363">
    <property type="component" value="Chromosome 7"/>
</dbReference>
<dbReference type="EMBL" id="JARBHB010000008">
    <property type="protein sequence ID" value="KAJ8877666.1"/>
    <property type="molecule type" value="Genomic_DNA"/>
</dbReference>
<gene>
    <name evidence="2" type="ORF">PR048_022121</name>
</gene>
<proteinExistence type="predicted"/>
<feature type="compositionally biased region" description="Basic and acidic residues" evidence="1">
    <location>
        <begin position="104"/>
        <end position="127"/>
    </location>
</feature>
<keyword evidence="3" id="KW-1185">Reference proteome</keyword>